<accession>A0A7J3ZIX7</accession>
<name>A0A7J3ZIX7_9CREN</name>
<reference evidence="1" key="1">
    <citation type="journal article" date="2020" name="mSystems">
        <title>Genome- and Community-Level Interaction Insights into Carbon Utilization and Element Cycling Functions of Hydrothermarchaeota in Hydrothermal Sediment.</title>
        <authorList>
            <person name="Zhou Z."/>
            <person name="Liu Y."/>
            <person name="Xu W."/>
            <person name="Pan J."/>
            <person name="Luo Z.H."/>
            <person name="Li M."/>
        </authorList>
    </citation>
    <scope>NUCLEOTIDE SEQUENCE [LARGE SCALE GENOMIC DNA]</scope>
    <source>
        <strain evidence="1">SpSt-1116</strain>
    </source>
</reference>
<sequence>MRSCAVKPAKAIKTRGRAQVPLWWRRKESIEFDRVIGLPFFGLALMLDNERWDITVEGYFISKLDPSERVLLVSKALPKPRLTEFTSLEIVKPAYEKVQEVLSSLKEGYELVLKQLRELREKRVQSKGSGFGLGYLTSETRRLFLGGLAGKPPEIDLSDYSKLSFLKSLYEMAVFRKGRTPIVMGGEKFTVPFHYSTDKKILREVDERYSSFSKILNSLARNKRVDLSIA</sequence>
<protein>
    <submittedName>
        <fullName evidence="1">Uncharacterized protein</fullName>
    </submittedName>
</protein>
<organism evidence="1">
    <name type="scientific">Fervidicoccus fontis</name>
    <dbReference type="NCBI Taxonomy" id="683846"/>
    <lineage>
        <taxon>Archaea</taxon>
        <taxon>Thermoproteota</taxon>
        <taxon>Thermoprotei</taxon>
        <taxon>Fervidicoccales</taxon>
        <taxon>Fervidicoccaceae</taxon>
        <taxon>Fervidicoccus</taxon>
    </lineage>
</organism>
<evidence type="ECO:0000313" key="1">
    <source>
        <dbReference type="EMBL" id="HHQ79989.1"/>
    </source>
</evidence>
<proteinExistence type="predicted"/>
<gene>
    <name evidence="1" type="ORF">ENM78_00775</name>
</gene>
<dbReference type="EMBL" id="DRZC01000013">
    <property type="protein sequence ID" value="HHQ79989.1"/>
    <property type="molecule type" value="Genomic_DNA"/>
</dbReference>
<comment type="caution">
    <text evidence="1">The sequence shown here is derived from an EMBL/GenBank/DDBJ whole genome shotgun (WGS) entry which is preliminary data.</text>
</comment>
<dbReference type="AlphaFoldDB" id="A0A7J3ZIX7"/>